<sequence length="382" mass="42853">MAAVFGITTLRPSSALNAVMLRSFAARPAEQLILRLVVFDDELSPSDRRLPGLAVLRRPAFLPYPHLQCTQKVLQWLVYALHHFAHARWVGQLDSDSWFDPHRLLSYLGALEARLPADALVWAGLFEHWQRLRTNGTLECVGFSYDSPGAVVAWPERDPARARLPEEARRRESFAMAQGGFYFFSRGAAAELMRHVHRVRDATSADGLRVLSTPPAADGRQKKRQAGEYRPPPDPCDAIVGWLGARAFEGKALFAVGLHLNLEYHTFPVFTRYNPAHALLVHHVKAGPALQRTVDFYEQRNRNATPPVTPRFTCVPTWWLHSRSRGWKLCYNTAPCGDGETESAPLLLPRMVAGKPTNETAPWFPVGVRTLCARARTARQLA</sequence>
<dbReference type="EMBL" id="JBGBPQ010000003">
    <property type="protein sequence ID" value="KAL1527281.1"/>
    <property type="molecule type" value="Genomic_DNA"/>
</dbReference>
<evidence type="ECO:0000313" key="2">
    <source>
        <dbReference type="EMBL" id="KAL1527281.1"/>
    </source>
</evidence>
<accession>A0AB34K2X6</accession>
<proteinExistence type="predicted"/>
<name>A0AB34K2X6_PRYPA</name>
<dbReference type="Proteomes" id="UP001515480">
    <property type="component" value="Unassembled WGS sequence"/>
</dbReference>
<comment type="caution">
    <text evidence="2">The sequence shown here is derived from an EMBL/GenBank/DDBJ whole genome shotgun (WGS) entry which is preliminary data.</text>
</comment>
<protein>
    <recommendedName>
        <fullName evidence="4">Hexosyltransferase</fullName>
    </recommendedName>
</protein>
<evidence type="ECO:0008006" key="4">
    <source>
        <dbReference type="Google" id="ProtNLM"/>
    </source>
</evidence>
<keyword evidence="3" id="KW-1185">Reference proteome</keyword>
<evidence type="ECO:0000256" key="1">
    <source>
        <dbReference type="SAM" id="MobiDB-lite"/>
    </source>
</evidence>
<reference evidence="2 3" key="1">
    <citation type="journal article" date="2024" name="Science">
        <title>Giant polyketide synthase enzymes in the biosynthesis of giant marine polyether toxins.</title>
        <authorList>
            <person name="Fallon T.R."/>
            <person name="Shende V.V."/>
            <person name="Wierzbicki I.H."/>
            <person name="Pendleton A.L."/>
            <person name="Watervoot N.F."/>
            <person name="Auber R.P."/>
            <person name="Gonzalez D.J."/>
            <person name="Wisecaver J.H."/>
            <person name="Moore B.S."/>
        </authorList>
    </citation>
    <scope>NUCLEOTIDE SEQUENCE [LARGE SCALE GENOMIC DNA]</scope>
    <source>
        <strain evidence="2 3">12B1</strain>
    </source>
</reference>
<evidence type="ECO:0000313" key="3">
    <source>
        <dbReference type="Proteomes" id="UP001515480"/>
    </source>
</evidence>
<gene>
    <name evidence="2" type="ORF">AB1Y20_015956</name>
</gene>
<feature type="region of interest" description="Disordered" evidence="1">
    <location>
        <begin position="209"/>
        <end position="232"/>
    </location>
</feature>
<dbReference type="AlphaFoldDB" id="A0AB34K2X6"/>
<organism evidence="2 3">
    <name type="scientific">Prymnesium parvum</name>
    <name type="common">Toxic golden alga</name>
    <dbReference type="NCBI Taxonomy" id="97485"/>
    <lineage>
        <taxon>Eukaryota</taxon>
        <taxon>Haptista</taxon>
        <taxon>Haptophyta</taxon>
        <taxon>Prymnesiophyceae</taxon>
        <taxon>Prymnesiales</taxon>
        <taxon>Prymnesiaceae</taxon>
        <taxon>Prymnesium</taxon>
    </lineage>
</organism>